<dbReference type="GO" id="GO:0046872">
    <property type="term" value="F:metal ion binding"/>
    <property type="evidence" value="ECO:0007669"/>
    <property type="project" value="UniProtKB-KW"/>
</dbReference>
<dbReference type="InterPro" id="IPR043519">
    <property type="entry name" value="NT_sf"/>
</dbReference>
<sequence>MDEVAPSLHEMTPREILRARRRALGRTQQQLAEAIGTTQSVIAAVESGRRPLSVPMRQRLHAALTPDPTELLQRHRETIKQAAETHGFTGVRVFGSVARGTAEASSDLDLFVEYADPQQRQPLEIFGLQRQLEGLLGIPVDVNLLTGRPLKGARAQQALKESIAL</sequence>
<gene>
    <name evidence="11" type="ORF">HNR09_002540</name>
</gene>
<keyword evidence="12" id="KW-1185">Reference proteome</keyword>
<dbReference type="InterPro" id="IPR002934">
    <property type="entry name" value="Polymerase_NTP_transf_dom"/>
</dbReference>
<comment type="cofactor">
    <cofactor evidence="1">
        <name>Mg(2+)</name>
        <dbReference type="ChEBI" id="CHEBI:18420"/>
    </cofactor>
</comment>
<reference evidence="11 12" key="1">
    <citation type="submission" date="2020-07" db="EMBL/GenBank/DDBJ databases">
        <title>Sequencing the genomes of 1000 actinobacteria strains.</title>
        <authorList>
            <person name="Klenk H.-P."/>
        </authorList>
    </citation>
    <scope>NUCLEOTIDE SEQUENCE [LARGE SCALE GENOMIC DNA]</scope>
    <source>
        <strain evidence="11 12">DSM 15475</strain>
    </source>
</reference>
<evidence type="ECO:0000256" key="5">
    <source>
        <dbReference type="ARBA" id="ARBA00022723"/>
    </source>
</evidence>
<keyword evidence="8" id="KW-0460">Magnesium</keyword>
<accession>A0A7Z0K9V9</accession>
<keyword evidence="3" id="KW-0808">Transferase</keyword>
<dbReference type="InterPro" id="IPR010982">
    <property type="entry name" value="Lambda_DNA-bd_dom_sf"/>
</dbReference>
<dbReference type="Gene3D" id="3.30.460.10">
    <property type="entry name" value="Beta Polymerase, domain 2"/>
    <property type="match status" value="1"/>
</dbReference>
<evidence type="ECO:0000256" key="6">
    <source>
        <dbReference type="ARBA" id="ARBA00022741"/>
    </source>
</evidence>
<dbReference type="CDD" id="cd05403">
    <property type="entry name" value="NT_KNTase_like"/>
    <property type="match status" value="1"/>
</dbReference>
<dbReference type="PANTHER" id="PTHR33571">
    <property type="entry name" value="SSL8005 PROTEIN"/>
    <property type="match status" value="1"/>
</dbReference>
<keyword evidence="7" id="KW-0067">ATP-binding</keyword>
<dbReference type="InterPro" id="IPR001387">
    <property type="entry name" value="Cro/C1-type_HTH"/>
</dbReference>
<name>A0A7Z0K9V9_9MICC</name>
<dbReference type="Proteomes" id="UP000535437">
    <property type="component" value="Unassembled WGS sequence"/>
</dbReference>
<keyword evidence="5" id="KW-0479">Metal-binding</keyword>
<evidence type="ECO:0000256" key="9">
    <source>
        <dbReference type="ARBA" id="ARBA00038276"/>
    </source>
</evidence>
<keyword evidence="4" id="KW-0548">Nucleotidyltransferase</keyword>
<dbReference type="Pfam" id="PF01381">
    <property type="entry name" value="HTH_3"/>
    <property type="match status" value="1"/>
</dbReference>
<dbReference type="GO" id="GO:0003677">
    <property type="term" value="F:DNA binding"/>
    <property type="evidence" value="ECO:0007669"/>
    <property type="project" value="InterPro"/>
</dbReference>
<dbReference type="CDD" id="cd00093">
    <property type="entry name" value="HTH_XRE"/>
    <property type="match status" value="1"/>
</dbReference>
<evidence type="ECO:0000256" key="3">
    <source>
        <dbReference type="ARBA" id="ARBA00022679"/>
    </source>
</evidence>
<comment type="caution">
    <text evidence="11">The sequence shown here is derived from an EMBL/GenBank/DDBJ whole genome shotgun (WGS) entry which is preliminary data.</text>
</comment>
<dbReference type="SUPFAM" id="SSF47413">
    <property type="entry name" value="lambda repressor-like DNA-binding domains"/>
    <property type="match status" value="1"/>
</dbReference>
<dbReference type="EMBL" id="JACCFY010000001">
    <property type="protein sequence ID" value="NYJ79129.1"/>
    <property type="molecule type" value="Genomic_DNA"/>
</dbReference>
<evidence type="ECO:0000313" key="12">
    <source>
        <dbReference type="Proteomes" id="UP000535437"/>
    </source>
</evidence>
<dbReference type="PANTHER" id="PTHR33571:SF12">
    <property type="entry name" value="BSL3053 PROTEIN"/>
    <property type="match status" value="1"/>
</dbReference>
<evidence type="ECO:0000259" key="10">
    <source>
        <dbReference type="PROSITE" id="PS50943"/>
    </source>
</evidence>
<feature type="domain" description="HTH cro/C1-type" evidence="10">
    <location>
        <begin position="17"/>
        <end position="71"/>
    </location>
</feature>
<dbReference type="AlphaFoldDB" id="A0A7Z0K9V9"/>
<evidence type="ECO:0000256" key="7">
    <source>
        <dbReference type="ARBA" id="ARBA00022840"/>
    </source>
</evidence>
<dbReference type="GO" id="GO:0016779">
    <property type="term" value="F:nucleotidyltransferase activity"/>
    <property type="evidence" value="ECO:0007669"/>
    <property type="project" value="UniProtKB-KW"/>
</dbReference>
<dbReference type="Gene3D" id="1.10.260.40">
    <property type="entry name" value="lambda repressor-like DNA-binding domains"/>
    <property type="match status" value="1"/>
</dbReference>
<proteinExistence type="inferred from homology"/>
<evidence type="ECO:0000256" key="1">
    <source>
        <dbReference type="ARBA" id="ARBA00001946"/>
    </source>
</evidence>
<dbReference type="GO" id="GO:0005524">
    <property type="term" value="F:ATP binding"/>
    <property type="evidence" value="ECO:0007669"/>
    <property type="project" value="UniProtKB-KW"/>
</dbReference>
<evidence type="ECO:0000313" key="11">
    <source>
        <dbReference type="EMBL" id="NYJ79129.1"/>
    </source>
</evidence>
<evidence type="ECO:0000256" key="4">
    <source>
        <dbReference type="ARBA" id="ARBA00022695"/>
    </source>
</evidence>
<dbReference type="RefSeq" id="WP_218881940.1">
    <property type="nucleotide sequence ID" value="NZ_BAAALL010000001.1"/>
</dbReference>
<evidence type="ECO:0000256" key="2">
    <source>
        <dbReference type="ARBA" id="ARBA00022649"/>
    </source>
</evidence>
<dbReference type="SUPFAM" id="SSF81301">
    <property type="entry name" value="Nucleotidyltransferase"/>
    <property type="match status" value="1"/>
</dbReference>
<organism evidence="11 12">
    <name type="scientific">Nesterenkonia xinjiangensis</name>
    <dbReference type="NCBI Taxonomy" id="225327"/>
    <lineage>
        <taxon>Bacteria</taxon>
        <taxon>Bacillati</taxon>
        <taxon>Actinomycetota</taxon>
        <taxon>Actinomycetes</taxon>
        <taxon>Micrococcales</taxon>
        <taxon>Micrococcaceae</taxon>
        <taxon>Nesterenkonia</taxon>
    </lineage>
</organism>
<comment type="similarity">
    <text evidence="9">Belongs to the MntA antitoxin family.</text>
</comment>
<protein>
    <recommendedName>
        <fullName evidence="10">HTH cro/C1-type domain-containing protein</fullName>
    </recommendedName>
</protein>
<dbReference type="SMART" id="SM00530">
    <property type="entry name" value="HTH_XRE"/>
    <property type="match status" value="1"/>
</dbReference>
<keyword evidence="6" id="KW-0547">Nucleotide-binding</keyword>
<dbReference type="PROSITE" id="PS50943">
    <property type="entry name" value="HTH_CROC1"/>
    <property type="match status" value="1"/>
</dbReference>
<evidence type="ECO:0000256" key="8">
    <source>
        <dbReference type="ARBA" id="ARBA00022842"/>
    </source>
</evidence>
<keyword evidence="2" id="KW-1277">Toxin-antitoxin system</keyword>
<dbReference type="InterPro" id="IPR052038">
    <property type="entry name" value="Type-VII_TA_antitoxin"/>
</dbReference>
<dbReference type="Pfam" id="PF01909">
    <property type="entry name" value="NTP_transf_2"/>
    <property type="match status" value="1"/>
</dbReference>